<dbReference type="Pfam" id="PF00589">
    <property type="entry name" value="Phage_integrase"/>
    <property type="match status" value="1"/>
</dbReference>
<keyword evidence="2" id="KW-0229">DNA integration</keyword>
<dbReference type="Gene3D" id="1.10.443.10">
    <property type="entry name" value="Intergrase catalytic core"/>
    <property type="match status" value="1"/>
</dbReference>
<dbReference type="CDD" id="cd01189">
    <property type="entry name" value="INT_ICEBs1_C_like"/>
    <property type="match status" value="1"/>
</dbReference>
<keyword evidence="4" id="KW-0233">DNA recombination</keyword>
<reference evidence="6 7" key="1">
    <citation type="journal article" date="2019" name="Appl. Microbiol. Biotechnol.">
        <title>Uncovering carbohydrate metabolism through a genotype-phenotype association study of 56 lactic acid bacteria genomes.</title>
        <authorList>
            <person name="Buron-Moles G."/>
            <person name="Chailyan A."/>
            <person name="Dolejs I."/>
            <person name="Forster J."/>
            <person name="Miks M.H."/>
        </authorList>
    </citation>
    <scope>NUCLEOTIDE SEQUENCE [LARGE SCALE GENOMIC DNA]</scope>
    <source>
        <strain evidence="6 7">ATCC 29644</strain>
    </source>
</reference>
<dbReference type="PANTHER" id="PTHR30349:SF64">
    <property type="entry name" value="PROPHAGE INTEGRASE INTD-RELATED"/>
    <property type="match status" value="1"/>
</dbReference>
<evidence type="ECO:0000256" key="2">
    <source>
        <dbReference type="ARBA" id="ARBA00022908"/>
    </source>
</evidence>
<dbReference type="InterPro" id="IPR004107">
    <property type="entry name" value="Integrase_SAM-like_N"/>
</dbReference>
<sequence>MPKKRVSKTIKPYVLKNGQTRYKFAIRVDDKHTTTKRGFYTPNEAEIAYINLREEILNNDFDRHGGHIKFQEIYEAWLSSYMNTVKPTTFYKTKKVFELHIIPFFGEKYIKDIDVNDCQRALDNWVANLIHYKIVCNYTNSVFKEAIRRDYISRNPMDRLSIPKRSNRMDEVEKKRNRKNFYTIEEQERFLKMARKSDYEKYAFFRLIAFTGLRREEILPLKWKDLNGNKIMINKALVFIDNQGYSIQSTKNEDIRNLILDSETVSVLENWKKLQQKKVFLKDQENQYIFYSTTTDDHYSINTPRRWQKVINNAIDLNHNVTLHGFRHTHGTLLLDNNPNLTVKDLQKRLGHKDLSTTMNIYLHATDKSDNKILDALNNLDKKSKKSNDDKDK</sequence>
<evidence type="ECO:0000256" key="3">
    <source>
        <dbReference type="ARBA" id="ARBA00023125"/>
    </source>
</evidence>
<dbReference type="AlphaFoldDB" id="A0A4R5NG02"/>
<dbReference type="PANTHER" id="PTHR30349">
    <property type="entry name" value="PHAGE INTEGRASE-RELATED"/>
    <property type="match status" value="1"/>
</dbReference>
<dbReference type="Proteomes" id="UP000295257">
    <property type="component" value="Unassembled WGS sequence"/>
</dbReference>
<dbReference type="Gene3D" id="1.10.150.130">
    <property type="match status" value="1"/>
</dbReference>
<dbReference type="InterPro" id="IPR010998">
    <property type="entry name" value="Integrase_recombinase_N"/>
</dbReference>
<dbReference type="Pfam" id="PF14659">
    <property type="entry name" value="Phage_int_SAM_3"/>
    <property type="match status" value="1"/>
</dbReference>
<evidence type="ECO:0000313" key="6">
    <source>
        <dbReference type="EMBL" id="TDG73190.1"/>
    </source>
</evidence>
<accession>A0A4R5NG02</accession>
<comment type="similarity">
    <text evidence="1">Belongs to the 'phage' integrase family.</text>
</comment>
<evidence type="ECO:0000256" key="1">
    <source>
        <dbReference type="ARBA" id="ARBA00008857"/>
    </source>
</evidence>
<proteinExistence type="inferred from homology"/>
<dbReference type="SUPFAM" id="SSF56349">
    <property type="entry name" value="DNA breaking-rejoining enzymes"/>
    <property type="match status" value="1"/>
</dbReference>
<organism evidence="6 7">
    <name type="scientific">Companilactobacillus farciminis</name>
    <dbReference type="NCBI Taxonomy" id="1612"/>
    <lineage>
        <taxon>Bacteria</taxon>
        <taxon>Bacillati</taxon>
        <taxon>Bacillota</taxon>
        <taxon>Bacilli</taxon>
        <taxon>Lactobacillales</taxon>
        <taxon>Lactobacillaceae</taxon>
        <taxon>Companilactobacillus</taxon>
    </lineage>
</organism>
<dbReference type="InterPro" id="IPR011010">
    <property type="entry name" value="DNA_brk_join_enz"/>
</dbReference>
<dbReference type="InterPro" id="IPR002104">
    <property type="entry name" value="Integrase_catalytic"/>
</dbReference>
<name>A0A4R5NG02_9LACO</name>
<dbReference type="InterPro" id="IPR013762">
    <property type="entry name" value="Integrase-like_cat_sf"/>
</dbReference>
<evidence type="ECO:0000313" key="7">
    <source>
        <dbReference type="Proteomes" id="UP000295257"/>
    </source>
</evidence>
<protein>
    <recommendedName>
        <fullName evidence="5">Tyr recombinase domain-containing protein</fullName>
    </recommendedName>
</protein>
<dbReference type="OrthoDB" id="9803188at2"/>
<keyword evidence="7" id="KW-1185">Reference proteome</keyword>
<evidence type="ECO:0000259" key="5">
    <source>
        <dbReference type="PROSITE" id="PS51898"/>
    </source>
</evidence>
<keyword evidence="3" id="KW-0238">DNA-binding</keyword>
<dbReference type="EMBL" id="PUFN01000011">
    <property type="protein sequence ID" value="TDG73190.1"/>
    <property type="molecule type" value="Genomic_DNA"/>
</dbReference>
<dbReference type="GO" id="GO:0006310">
    <property type="term" value="P:DNA recombination"/>
    <property type="evidence" value="ECO:0007669"/>
    <property type="project" value="UniProtKB-KW"/>
</dbReference>
<comment type="caution">
    <text evidence="6">The sequence shown here is derived from an EMBL/GenBank/DDBJ whole genome shotgun (WGS) entry which is preliminary data.</text>
</comment>
<evidence type="ECO:0000256" key="4">
    <source>
        <dbReference type="ARBA" id="ARBA00023172"/>
    </source>
</evidence>
<dbReference type="GO" id="GO:0003677">
    <property type="term" value="F:DNA binding"/>
    <property type="evidence" value="ECO:0007669"/>
    <property type="project" value="UniProtKB-KW"/>
</dbReference>
<dbReference type="InterPro" id="IPR050090">
    <property type="entry name" value="Tyrosine_recombinase_XerCD"/>
</dbReference>
<feature type="domain" description="Tyr recombinase" evidence="5">
    <location>
        <begin position="177"/>
        <end position="375"/>
    </location>
</feature>
<gene>
    <name evidence="6" type="ORF">C5L30_000626</name>
</gene>
<dbReference type="PROSITE" id="PS51898">
    <property type="entry name" value="TYR_RECOMBINASE"/>
    <property type="match status" value="1"/>
</dbReference>
<dbReference type="GO" id="GO:0015074">
    <property type="term" value="P:DNA integration"/>
    <property type="evidence" value="ECO:0007669"/>
    <property type="project" value="UniProtKB-KW"/>
</dbReference>
<dbReference type="RefSeq" id="WP_010019084.1">
    <property type="nucleotide sequence ID" value="NZ_CAJJMR010000040.1"/>
</dbReference>